<organism evidence="2 3">
    <name type="scientific">Cannabis sativa</name>
    <name type="common">Hemp</name>
    <name type="synonym">Marijuana</name>
    <dbReference type="NCBI Taxonomy" id="3483"/>
    <lineage>
        <taxon>Eukaryota</taxon>
        <taxon>Viridiplantae</taxon>
        <taxon>Streptophyta</taxon>
        <taxon>Embryophyta</taxon>
        <taxon>Tracheophyta</taxon>
        <taxon>Spermatophyta</taxon>
        <taxon>Magnoliopsida</taxon>
        <taxon>eudicotyledons</taxon>
        <taxon>Gunneridae</taxon>
        <taxon>Pentapetalae</taxon>
        <taxon>rosids</taxon>
        <taxon>fabids</taxon>
        <taxon>Rosales</taxon>
        <taxon>Cannabaceae</taxon>
        <taxon>Cannabis</taxon>
    </lineage>
</organism>
<accession>A0A7J6EIW4</accession>
<dbReference type="Proteomes" id="UP000525078">
    <property type="component" value="Unassembled WGS sequence"/>
</dbReference>
<gene>
    <name evidence="2" type="ORF">F8388_014564</name>
</gene>
<dbReference type="AlphaFoldDB" id="A0A7J6EIW4"/>
<evidence type="ECO:0000313" key="2">
    <source>
        <dbReference type="EMBL" id="KAF4358294.1"/>
    </source>
</evidence>
<evidence type="ECO:0000313" key="3">
    <source>
        <dbReference type="Proteomes" id="UP000525078"/>
    </source>
</evidence>
<dbReference type="EMBL" id="JAATIP010000227">
    <property type="protein sequence ID" value="KAF4358294.1"/>
    <property type="molecule type" value="Genomic_DNA"/>
</dbReference>
<dbReference type="PANTHER" id="PTHR48449">
    <property type="entry name" value="DUF1985 DOMAIN-CONTAINING PROTEIN"/>
    <property type="match status" value="1"/>
</dbReference>
<dbReference type="Pfam" id="PF09331">
    <property type="entry name" value="DUF1985"/>
    <property type="match status" value="1"/>
</dbReference>
<comment type="caution">
    <text evidence="2">The sequence shown here is derived from an EMBL/GenBank/DDBJ whole genome shotgun (WGS) entry which is preliminary data.</text>
</comment>
<reference evidence="2 3" key="1">
    <citation type="journal article" date="2020" name="bioRxiv">
        <title>Sequence and annotation of 42 cannabis genomes reveals extensive copy number variation in cannabinoid synthesis and pathogen resistance genes.</title>
        <authorList>
            <person name="Mckernan K.J."/>
            <person name="Helbert Y."/>
            <person name="Kane L.T."/>
            <person name="Ebling H."/>
            <person name="Zhang L."/>
            <person name="Liu B."/>
            <person name="Eaton Z."/>
            <person name="Mclaughlin S."/>
            <person name="Kingan S."/>
            <person name="Baybayan P."/>
            <person name="Concepcion G."/>
            <person name="Jordan M."/>
            <person name="Riva A."/>
            <person name="Barbazuk W."/>
            <person name="Harkins T."/>
        </authorList>
    </citation>
    <scope>NUCLEOTIDE SEQUENCE [LARGE SCALE GENOMIC DNA]</scope>
    <source>
        <strain evidence="3">cv. Jamaican Lion 4</strain>
        <tissue evidence="2">Leaf</tissue>
    </source>
</reference>
<proteinExistence type="predicted"/>
<feature type="domain" description="DUF1985" evidence="1">
    <location>
        <begin position="6"/>
        <end position="93"/>
    </location>
</feature>
<name>A0A7J6EIW4_CANSA</name>
<dbReference type="PANTHER" id="PTHR48449:SF1">
    <property type="entry name" value="DUF1985 DOMAIN-CONTAINING PROTEIN"/>
    <property type="match status" value="1"/>
</dbReference>
<sequence>MELVSSKNKLKEKYFKNMMSIKITDVANALDSISREAKTRDRVKLCFIYLLSAFLIMPSPSSVIDLEWLQLVDNLLIFDNYCWRKLAYEKIIEQITKKDMKNNPTMPKLGEIVGQRGPGNHISRWLGWKINDKHKNVTITRLSEVIENNTEAKFSTEWGEQRKSRAVEPHMEESFIEPRLISRV</sequence>
<evidence type="ECO:0000259" key="1">
    <source>
        <dbReference type="Pfam" id="PF09331"/>
    </source>
</evidence>
<dbReference type="InterPro" id="IPR015410">
    <property type="entry name" value="DUF1985"/>
</dbReference>
<protein>
    <recommendedName>
        <fullName evidence="1">DUF1985 domain-containing protein</fullName>
    </recommendedName>
</protein>